<evidence type="ECO:0000313" key="4">
    <source>
        <dbReference type="Proteomes" id="UP000231553"/>
    </source>
</evidence>
<keyword evidence="1" id="KW-1133">Transmembrane helix</keyword>
<dbReference type="InterPro" id="IPR028087">
    <property type="entry name" value="Tad_N"/>
</dbReference>
<dbReference type="InterPro" id="IPR036465">
    <property type="entry name" value="vWFA_dom_sf"/>
</dbReference>
<dbReference type="Pfam" id="PF13400">
    <property type="entry name" value="Tad"/>
    <property type="match status" value="1"/>
</dbReference>
<keyword evidence="4" id="KW-1185">Reference proteome</keyword>
<evidence type="ECO:0000313" key="3">
    <source>
        <dbReference type="EMBL" id="PJE36188.1"/>
    </source>
</evidence>
<accession>A0A2M8J0B5</accession>
<organism evidence="3 4">
    <name type="scientific">Pseudooceanicola lipolyticus</name>
    <dbReference type="NCBI Taxonomy" id="2029104"/>
    <lineage>
        <taxon>Bacteria</taxon>
        <taxon>Pseudomonadati</taxon>
        <taxon>Pseudomonadota</taxon>
        <taxon>Alphaproteobacteria</taxon>
        <taxon>Rhodobacterales</taxon>
        <taxon>Paracoccaceae</taxon>
        <taxon>Pseudooceanicola</taxon>
    </lineage>
</organism>
<dbReference type="AlphaFoldDB" id="A0A2M8J0B5"/>
<comment type="caution">
    <text evidence="3">The sequence shown here is derived from an EMBL/GenBank/DDBJ whole genome shotgun (WGS) entry which is preliminary data.</text>
</comment>
<keyword evidence="1" id="KW-0812">Transmembrane</keyword>
<evidence type="ECO:0000259" key="2">
    <source>
        <dbReference type="Pfam" id="PF13400"/>
    </source>
</evidence>
<gene>
    <name evidence="3" type="ORF">CVM52_13365</name>
</gene>
<sequence length="551" mass="61381">MLIFGVYVFVLILMVAGIGIDLMRFERDRAELQYTLDRAVLAAADLEQTLDPQAVVEDYFNKSGLGDYLASVTVTEGLGYRVVSATANSEVDTQFMHMTGVETLDAPGASTAEERIDSVEISLVLDVSGSMGSNNKINNLKTAAKEFVDTMVDNTEDGKMSISIVPYATQVSATEGFLDRFNITRLHSESNCVNFEAADYNNTAITPGQPLNQTMHFDPWNSSDRRDNGTNVLSPVCVEADEAWEDTGREMLVMQKDRNTLKDFIDDMYASGNTSIEIGMKWGTALLDPALRPIIVDMVADGEVDAVFSDRPYSYDTGDVLKVVVLMTDGQNTTQYLINDGFRAGDSNIWWNEQEQKYSVYTGLDVDDEDNDGNVLEPLFYWPFNDSWNDHAYGEGTYDETTISYDCISYRRNGSCKRYQTVETTTTVDEPGTAELLTYAQLWAQTPVKANVRMNYEPWMNDSEAWSDWYYAVVDDVNSSAKNTRAYAICDAAKAQDIIVFTIGFEAPYSGRQVLMNCASSDAHFFDVDGVEIADAFASIATSIRKLRLTQ</sequence>
<dbReference type="Proteomes" id="UP000231553">
    <property type="component" value="Unassembled WGS sequence"/>
</dbReference>
<dbReference type="Gene3D" id="3.40.50.410">
    <property type="entry name" value="von Willebrand factor, type A domain"/>
    <property type="match status" value="1"/>
</dbReference>
<feature type="domain" description="Putative Flp pilus-assembly TadG-like N-terminal" evidence="2">
    <location>
        <begin position="2"/>
        <end position="44"/>
    </location>
</feature>
<protein>
    <recommendedName>
        <fullName evidence="2">Putative Flp pilus-assembly TadG-like N-terminal domain-containing protein</fullName>
    </recommendedName>
</protein>
<feature type="transmembrane region" description="Helical" evidence="1">
    <location>
        <begin position="6"/>
        <end position="23"/>
    </location>
</feature>
<dbReference type="OrthoDB" id="7522752at2"/>
<evidence type="ECO:0000256" key="1">
    <source>
        <dbReference type="SAM" id="Phobius"/>
    </source>
</evidence>
<name>A0A2M8J0B5_9RHOB</name>
<reference evidence="3 4" key="1">
    <citation type="journal article" date="2018" name="Int. J. Syst. Evol. Microbiol.">
        <title>Pseudooceanicola lipolyticus sp. nov., a marine alphaproteobacterium, reclassification of Oceanicola flagellatus as Pseudooceanicola flagellatus comb. nov. and emended description of the genus Pseudooceanicola.</title>
        <authorList>
            <person name="Huang M.-M."/>
            <person name="Guo L.-L."/>
            <person name="Wu Y.-H."/>
            <person name="Lai Q.-L."/>
            <person name="Shao Z.-Z."/>
            <person name="Wang C.-S."/>
            <person name="Wu M."/>
            <person name="Xu X.-W."/>
        </authorList>
    </citation>
    <scope>NUCLEOTIDE SEQUENCE [LARGE SCALE GENOMIC DNA]</scope>
    <source>
        <strain evidence="3 4">157</strain>
    </source>
</reference>
<proteinExistence type="predicted"/>
<dbReference type="SUPFAM" id="SSF53300">
    <property type="entry name" value="vWA-like"/>
    <property type="match status" value="1"/>
</dbReference>
<keyword evidence="1" id="KW-0472">Membrane</keyword>
<dbReference type="EMBL" id="PGTB01000053">
    <property type="protein sequence ID" value="PJE36188.1"/>
    <property type="molecule type" value="Genomic_DNA"/>
</dbReference>